<evidence type="ECO:0000259" key="1">
    <source>
        <dbReference type="Pfam" id="PF13612"/>
    </source>
</evidence>
<reference evidence="3" key="1">
    <citation type="submission" date="2017-04" db="EMBL/GenBank/DDBJ databases">
        <title>Genome evolution of the luminous symbionts of deep sea anglerfish.</title>
        <authorList>
            <person name="Hendry T.A."/>
        </authorList>
    </citation>
    <scope>NUCLEOTIDE SEQUENCE [LARGE SCALE GENOMIC DNA]</scope>
</reference>
<evidence type="ECO:0000313" key="2">
    <source>
        <dbReference type="EMBL" id="PCS23297.1"/>
    </source>
</evidence>
<accession>A0A2A5T556</accession>
<protein>
    <submittedName>
        <fullName evidence="2">Mobile element protein</fullName>
    </submittedName>
</protein>
<sequence length="73" mass="8000">MGCLYGEKGYISSPLGRKLVDKGVILITGVKKNIKPKSSILGTVVVSVLWLICGRGSSRIHFNQRSRLSIWIA</sequence>
<dbReference type="RefSeq" id="WP_394349279.1">
    <property type="nucleotide sequence ID" value="NZ_RPGF01000002.1"/>
</dbReference>
<dbReference type="InterPro" id="IPR025668">
    <property type="entry name" value="Tnp_DDE_dom"/>
</dbReference>
<organism evidence="2 3">
    <name type="scientific">Candidatus Enterovibrio escicola</name>
    <dbReference type="NCBI Taxonomy" id="1927127"/>
    <lineage>
        <taxon>Bacteria</taxon>
        <taxon>Pseudomonadati</taxon>
        <taxon>Pseudomonadota</taxon>
        <taxon>Gammaproteobacteria</taxon>
        <taxon>Vibrionales</taxon>
        <taxon>Vibrionaceae</taxon>
        <taxon>Enterovibrio</taxon>
    </lineage>
</organism>
<dbReference type="AlphaFoldDB" id="A0A2A5T556"/>
<comment type="caution">
    <text evidence="2">The sequence shown here is derived from an EMBL/GenBank/DDBJ whole genome shotgun (WGS) entry which is preliminary data.</text>
</comment>
<keyword evidence="3" id="KW-1185">Reference proteome</keyword>
<gene>
    <name evidence="2" type="ORF">BTN49_1294</name>
</gene>
<dbReference type="Pfam" id="PF13612">
    <property type="entry name" value="DDE_Tnp_1_3"/>
    <property type="match status" value="1"/>
</dbReference>
<dbReference type="Proteomes" id="UP000219020">
    <property type="component" value="Unassembled WGS sequence"/>
</dbReference>
<evidence type="ECO:0000313" key="3">
    <source>
        <dbReference type="Proteomes" id="UP000219020"/>
    </source>
</evidence>
<feature type="domain" description="Transposase DDE" evidence="1">
    <location>
        <begin position="1"/>
        <end position="38"/>
    </location>
</feature>
<name>A0A2A5T556_9GAMM</name>
<proteinExistence type="predicted"/>
<dbReference type="EMBL" id="NBYY01000011">
    <property type="protein sequence ID" value="PCS23297.1"/>
    <property type="molecule type" value="Genomic_DNA"/>
</dbReference>